<name>A0AA51ZVA9_9BACT</name>
<dbReference type="AlphaFoldDB" id="A0AA51ZVA9"/>
<dbReference type="Proteomes" id="UP001232019">
    <property type="component" value="Chromosome"/>
</dbReference>
<dbReference type="KEGG" id="marp:QYS47_33800"/>
<feature type="compositionally biased region" description="Polar residues" evidence="1">
    <location>
        <begin position="1"/>
        <end position="12"/>
    </location>
</feature>
<feature type="region of interest" description="Disordered" evidence="1">
    <location>
        <begin position="1"/>
        <end position="31"/>
    </location>
</feature>
<accession>A0AA51ZVA9</accession>
<evidence type="ECO:0000256" key="1">
    <source>
        <dbReference type="SAM" id="MobiDB-lite"/>
    </source>
</evidence>
<dbReference type="InterPro" id="IPR046483">
    <property type="entry name" value="DUF6576"/>
</dbReference>
<dbReference type="Pfam" id="PF20216">
    <property type="entry name" value="DUF6576"/>
    <property type="match status" value="1"/>
</dbReference>
<organism evidence="3">
    <name type="scientific">Marivirga arenosa</name>
    <dbReference type="NCBI Taxonomy" id="3059076"/>
    <lineage>
        <taxon>Bacteria</taxon>
        <taxon>Pseudomonadati</taxon>
        <taxon>Bacteroidota</taxon>
        <taxon>Cytophagia</taxon>
        <taxon>Cytophagales</taxon>
        <taxon>Marivirgaceae</taxon>
        <taxon>Marivirga</taxon>
    </lineage>
</organism>
<dbReference type="RefSeq" id="WP_322346886.1">
    <property type="nucleotide sequence ID" value="NZ_CP129968.2"/>
</dbReference>
<gene>
    <name evidence="3" type="ORF">QYS47_33800</name>
</gene>
<sequence>MTYKKSISSNQKSNGNSSLCSSSSASEQEEIDRILDKISEKGYESLSKDEKQKLFNASKK</sequence>
<dbReference type="EMBL" id="CP129968">
    <property type="protein sequence ID" value="WNB17397.1"/>
    <property type="molecule type" value="Genomic_DNA"/>
</dbReference>
<protein>
    <recommendedName>
        <fullName evidence="2">DUF6576 domain-containing protein</fullName>
    </recommendedName>
</protein>
<feature type="compositionally biased region" description="Low complexity" evidence="1">
    <location>
        <begin position="13"/>
        <end position="26"/>
    </location>
</feature>
<feature type="domain" description="DUF6576" evidence="2">
    <location>
        <begin position="25"/>
        <end position="60"/>
    </location>
</feature>
<evidence type="ECO:0000313" key="3">
    <source>
        <dbReference type="EMBL" id="WNB17397.1"/>
    </source>
</evidence>
<reference evidence="3" key="1">
    <citation type="submission" date="2023-08" db="EMBL/GenBank/DDBJ databases">
        <title>Comparative genomics and taxonomic characterization of three novel marine species of genus Marivirga.</title>
        <authorList>
            <person name="Muhammad N."/>
            <person name="Kim S.-G."/>
        </authorList>
    </citation>
    <scope>NUCLEOTIDE SEQUENCE</scope>
    <source>
        <strain evidence="3">BKB1-2</strain>
    </source>
</reference>
<proteinExistence type="predicted"/>
<evidence type="ECO:0000259" key="2">
    <source>
        <dbReference type="Pfam" id="PF20216"/>
    </source>
</evidence>